<dbReference type="OrthoDB" id="191601at2759"/>
<dbReference type="AlphaFoldDB" id="A0A420Y593"/>
<evidence type="ECO:0000313" key="1">
    <source>
        <dbReference type="EMBL" id="RKU43052.1"/>
    </source>
</evidence>
<dbReference type="GO" id="GO:0005794">
    <property type="term" value="C:Golgi apparatus"/>
    <property type="evidence" value="ECO:0007669"/>
    <property type="project" value="TreeGrafter"/>
</dbReference>
<dbReference type="PANTHER" id="PTHR17985:SF8">
    <property type="entry name" value="TRANSPORT AND GOLGI ORGANIZATION PROTEIN 2 HOMOLOG"/>
    <property type="match status" value="1"/>
</dbReference>
<organism evidence="1 2">
    <name type="scientific">Coniochaeta pulveracea</name>
    <dbReference type="NCBI Taxonomy" id="177199"/>
    <lineage>
        <taxon>Eukaryota</taxon>
        <taxon>Fungi</taxon>
        <taxon>Dikarya</taxon>
        <taxon>Ascomycota</taxon>
        <taxon>Pezizomycotina</taxon>
        <taxon>Sordariomycetes</taxon>
        <taxon>Sordariomycetidae</taxon>
        <taxon>Coniochaetales</taxon>
        <taxon>Coniochaetaceae</taxon>
        <taxon>Coniochaeta</taxon>
    </lineage>
</organism>
<gene>
    <name evidence="1" type="ORF">DL546_006196</name>
</gene>
<protein>
    <submittedName>
        <fullName evidence="1">Uncharacterized protein</fullName>
    </submittedName>
</protein>
<accession>A0A420Y593</accession>
<dbReference type="EMBL" id="QVQW01000048">
    <property type="protein sequence ID" value="RKU43052.1"/>
    <property type="molecule type" value="Genomic_DNA"/>
</dbReference>
<sequence>MCIVLLTTAHPSYALIIIDNRDEFILRPTSRPHWWISGGDLTHQNANSNNADKSHANGQPRRHQEILCSRDLQRAEHGTWLGITKNGNVAVLTNFREDNIEDKDHPVHAARSRGGMVTAWLEADPEETTAEFVKRILDGGVRNVGGFSLLCGKLRKNDEKNSLKPLAIISNRTDNLEGIPWIGTERHRAYGLSNTSYHDPVAWPKVENGKRLLTEAVKKAVNERLDEDGLMDELFKVLDTDTLPVGPDMGFEDYIPVLKESIFVPPIGDEHHREAMERASRKGKKAELVEAEKDLLGEERPTASSQGFDSGMYGTQRQTIILVDWDGNVTFRERALWDAHGDPIERPAGDMTFKFKVDGWHEKRESEL</sequence>
<reference evidence="1 2" key="1">
    <citation type="submission" date="2018-08" db="EMBL/GenBank/DDBJ databases">
        <title>Draft genome of the lignicolous fungus Coniochaeta pulveracea.</title>
        <authorList>
            <person name="Borstlap C.J."/>
            <person name="De Witt R.N."/>
            <person name="Botha A."/>
            <person name="Volschenk H."/>
        </authorList>
    </citation>
    <scope>NUCLEOTIDE SEQUENCE [LARGE SCALE GENOMIC DNA]</scope>
    <source>
        <strain evidence="1 2">CAB683</strain>
    </source>
</reference>
<comment type="caution">
    <text evidence="1">The sequence shown here is derived from an EMBL/GenBank/DDBJ whole genome shotgun (WGS) entry which is preliminary data.</text>
</comment>
<dbReference type="GO" id="GO:0009306">
    <property type="term" value="P:protein secretion"/>
    <property type="evidence" value="ECO:0007669"/>
    <property type="project" value="TreeGrafter"/>
</dbReference>
<name>A0A420Y593_9PEZI</name>
<dbReference type="Proteomes" id="UP000275385">
    <property type="component" value="Unassembled WGS sequence"/>
</dbReference>
<dbReference type="InterPro" id="IPR008551">
    <property type="entry name" value="TANGO2"/>
</dbReference>
<dbReference type="GO" id="GO:0007030">
    <property type="term" value="P:Golgi organization"/>
    <property type="evidence" value="ECO:0007669"/>
    <property type="project" value="TreeGrafter"/>
</dbReference>
<proteinExistence type="predicted"/>
<dbReference type="Pfam" id="PF05742">
    <property type="entry name" value="TANGO2"/>
    <property type="match status" value="2"/>
</dbReference>
<keyword evidence="2" id="KW-1185">Reference proteome</keyword>
<evidence type="ECO:0000313" key="2">
    <source>
        <dbReference type="Proteomes" id="UP000275385"/>
    </source>
</evidence>
<dbReference type="PANTHER" id="PTHR17985">
    <property type="entry name" value="SER/THR-RICH PROTEIN T10 IN DGCR REGION"/>
    <property type="match status" value="1"/>
</dbReference>